<comment type="caution">
    <text evidence="7">The sequence shown here is derived from an EMBL/GenBank/DDBJ whole genome shotgun (WGS) entry which is preliminary data.</text>
</comment>
<dbReference type="SUPFAM" id="SSF88659">
    <property type="entry name" value="Sigma3 and sigma4 domains of RNA polymerase sigma factors"/>
    <property type="match status" value="1"/>
</dbReference>
<keyword evidence="2" id="KW-0805">Transcription regulation</keyword>
<sequence length="184" mass="22248">MLNDLLILTKIKDGDVKAFEQVFRQYYMPLCLYAASITGRMDIAEEIVQELFLVFWRERERLQLFHTIKSYLYGAVRNQSLQYWEHQDVRNRYRDAVLSRPEKDDMPDDPQEQIEYKELEALIERTLRKLPERRLRIFRMHRFEGKKYAEIASTLSLSVKTVEAEMTKALRTLRNELEIYLKYD</sequence>
<evidence type="ECO:0000256" key="1">
    <source>
        <dbReference type="ARBA" id="ARBA00010641"/>
    </source>
</evidence>
<dbReference type="PANTHER" id="PTHR43133">
    <property type="entry name" value="RNA POLYMERASE ECF-TYPE SIGMA FACTO"/>
    <property type="match status" value="1"/>
</dbReference>
<dbReference type="Pfam" id="PF08281">
    <property type="entry name" value="Sigma70_r4_2"/>
    <property type="match status" value="1"/>
</dbReference>
<dbReference type="PANTHER" id="PTHR43133:SF46">
    <property type="entry name" value="RNA POLYMERASE SIGMA-70 FACTOR ECF SUBFAMILY"/>
    <property type="match status" value="1"/>
</dbReference>
<evidence type="ECO:0000256" key="2">
    <source>
        <dbReference type="ARBA" id="ARBA00023015"/>
    </source>
</evidence>
<feature type="domain" description="RNA polymerase sigma-70 region 2" evidence="5">
    <location>
        <begin position="23"/>
        <end position="87"/>
    </location>
</feature>
<proteinExistence type="inferred from homology"/>
<keyword evidence="4" id="KW-0804">Transcription</keyword>
<dbReference type="InterPro" id="IPR007627">
    <property type="entry name" value="RNA_pol_sigma70_r2"/>
</dbReference>
<dbReference type="Gene3D" id="1.10.1740.10">
    <property type="match status" value="1"/>
</dbReference>
<accession>A0ABR7NZT5</accession>
<dbReference type="InterPro" id="IPR013249">
    <property type="entry name" value="RNA_pol_sigma70_r4_t2"/>
</dbReference>
<organism evidence="7 8">
    <name type="scientific">Parabacteroides acidifaciens</name>
    <dbReference type="NCBI Taxonomy" id="2290935"/>
    <lineage>
        <taxon>Bacteria</taxon>
        <taxon>Pseudomonadati</taxon>
        <taxon>Bacteroidota</taxon>
        <taxon>Bacteroidia</taxon>
        <taxon>Bacteroidales</taxon>
        <taxon>Tannerellaceae</taxon>
        <taxon>Parabacteroides</taxon>
    </lineage>
</organism>
<reference evidence="7 8" key="1">
    <citation type="submission" date="2020-08" db="EMBL/GenBank/DDBJ databases">
        <title>Genome public.</title>
        <authorList>
            <person name="Liu C."/>
            <person name="Sun Q."/>
        </authorList>
    </citation>
    <scope>NUCLEOTIDE SEQUENCE [LARGE SCALE GENOMIC DNA]</scope>
    <source>
        <strain evidence="7 8">426_9</strain>
    </source>
</reference>
<feature type="domain" description="RNA polymerase sigma factor 70 region 4 type 2" evidence="6">
    <location>
        <begin position="122"/>
        <end position="173"/>
    </location>
</feature>
<comment type="similarity">
    <text evidence="1">Belongs to the sigma-70 factor family. ECF subfamily.</text>
</comment>
<evidence type="ECO:0000313" key="8">
    <source>
        <dbReference type="Proteomes" id="UP000629596"/>
    </source>
</evidence>
<dbReference type="NCBIfam" id="TIGR02937">
    <property type="entry name" value="sigma70-ECF"/>
    <property type="match status" value="1"/>
</dbReference>
<dbReference type="Gene3D" id="1.10.10.10">
    <property type="entry name" value="Winged helix-like DNA-binding domain superfamily/Winged helix DNA-binding domain"/>
    <property type="match status" value="1"/>
</dbReference>
<dbReference type="RefSeq" id="WP_167451650.1">
    <property type="nucleotide sequence ID" value="NZ_JACRTI010000014.1"/>
</dbReference>
<evidence type="ECO:0000256" key="3">
    <source>
        <dbReference type="ARBA" id="ARBA00023082"/>
    </source>
</evidence>
<keyword evidence="3" id="KW-0731">Sigma factor</keyword>
<dbReference type="EMBL" id="JACRTI010000014">
    <property type="protein sequence ID" value="MBC8601621.1"/>
    <property type="molecule type" value="Genomic_DNA"/>
</dbReference>
<gene>
    <name evidence="7" type="ORF">H8784_07775</name>
</gene>
<name>A0ABR7NZT5_9BACT</name>
<dbReference type="NCBIfam" id="TIGR02985">
    <property type="entry name" value="Sig70_bacteroi1"/>
    <property type="match status" value="1"/>
</dbReference>
<evidence type="ECO:0000313" key="7">
    <source>
        <dbReference type="EMBL" id="MBC8601621.1"/>
    </source>
</evidence>
<evidence type="ECO:0000256" key="4">
    <source>
        <dbReference type="ARBA" id="ARBA00023163"/>
    </source>
</evidence>
<dbReference type="InterPro" id="IPR039425">
    <property type="entry name" value="RNA_pol_sigma-70-like"/>
</dbReference>
<protein>
    <submittedName>
        <fullName evidence="7">RNA polymerase sigma-70 factor</fullName>
    </submittedName>
</protein>
<dbReference type="Pfam" id="PF04542">
    <property type="entry name" value="Sigma70_r2"/>
    <property type="match status" value="1"/>
</dbReference>
<keyword evidence="8" id="KW-1185">Reference proteome</keyword>
<dbReference type="InterPro" id="IPR036388">
    <property type="entry name" value="WH-like_DNA-bd_sf"/>
</dbReference>
<dbReference type="InterPro" id="IPR013325">
    <property type="entry name" value="RNA_pol_sigma_r2"/>
</dbReference>
<evidence type="ECO:0000259" key="6">
    <source>
        <dbReference type="Pfam" id="PF08281"/>
    </source>
</evidence>
<dbReference type="InterPro" id="IPR013324">
    <property type="entry name" value="RNA_pol_sigma_r3/r4-like"/>
</dbReference>
<dbReference type="SUPFAM" id="SSF88946">
    <property type="entry name" value="Sigma2 domain of RNA polymerase sigma factors"/>
    <property type="match status" value="1"/>
</dbReference>
<evidence type="ECO:0000259" key="5">
    <source>
        <dbReference type="Pfam" id="PF04542"/>
    </source>
</evidence>
<dbReference type="InterPro" id="IPR014327">
    <property type="entry name" value="RNA_pol_sigma70_bacteroid"/>
</dbReference>
<dbReference type="Proteomes" id="UP000629596">
    <property type="component" value="Unassembled WGS sequence"/>
</dbReference>
<dbReference type="InterPro" id="IPR014284">
    <property type="entry name" value="RNA_pol_sigma-70_dom"/>
</dbReference>